<feature type="compositionally biased region" description="Polar residues" evidence="1">
    <location>
        <begin position="37"/>
        <end position="47"/>
    </location>
</feature>
<protein>
    <submittedName>
        <fullName evidence="2">Uncharacterized protein</fullName>
    </submittedName>
</protein>
<feature type="region of interest" description="Disordered" evidence="1">
    <location>
        <begin position="34"/>
        <end position="60"/>
    </location>
</feature>
<gene>
    <name evidence="3" type="ORF">R3P38DRAFT_3226099</name>
    <name evidence="2" type="ORF">R3P38DRAFT_3246451</name>
</gene>
<evidence type="ECO:0000256" key="1">
    <source>
        <dbReference type="SAM" id="MobiDB-lite"/>
    </source>
</evidence>
<evidence type="ECO:0000313" key="2">
    <source>
        <dbReference type="EMBL" id="KAK6966337.1"/>
    </source>
</evidence>
<dbReference type="AlphaFoldDB" id="A0AAV9YZF4"/>
<evidence type="ECO:0000313" key="3">
    <source>
        <dbReference type="EMBL" id="KAK6992478.1"/>
    </source>
</evidence>
<accession>A0AAV9YZF4</accession>
<dbReference type="Proteomes" id="UP001362999">
    <property type="component" value="Unassembled WGS sequence"/>
</dbReference>
<proteinExistence type="predicted"/>
<evidence type="ECO:0000313" key="4">
    <source>
        <dbReference type="Proteomes" id="UP001362999"/>
    </source>
</evidence>
<dbReference type="EMBL" id="JAWWNJ010000110">
    <property type="protein sequence ID" value="KAK6992478.1"/>
    <property type="molecule type" value="Genomic_DNA"/>
</dbReference>
<sequence length="317" mass="35866">MADSPPSPRIDFTIPLLFEMSSFPSRSLAPFPFPQHLLSTPQGSRAASPSDSSSEEEPNVQKLLGYEVITTHRVAGLPTEHIEHILQSFRDRYRREGHPESRNTSGDALARMSRNAQIRLAYDATAHRLRSLYTDEVLTPLADAQRGERLRSFLHPIPRSHGARIAASLARRERYEAWDNVDPEDIKMAVENDSDDEMPPLIPPPREEDDLFHNNSDAPESAEQAGLRRWAANGFITWFPPIFLTTERPFTEPPYAANTLDEPHLVKIYTASSTREGECHCEDGKHKDWQEKQGYAFRADDGTLVVQQSKMVLVPMV</sequence>
<organism evidence="2 4">
    <name type="scientific">Favolaschia claudopus</name>
    <dbReference type="NCBI Taxonomy" id="2862362"/>
    <lineage>
        <taxon>Eukaryota</taxon>
        <taxon>Fungi</taxon>
        <taxon>Dikarya</taxon>
        <taxon>Basidiomycota</taxon>
        <taxon>Agaricomycotina</taxon>
        <taxon>Agaricomycetes</taxon>
        <taxon>Agaricomycetidae</taxon>
        <taxon>Agaricales</taxon>
        <taxon>Marasmiineae</taxon>
        <taxon>Mycenaceae</taxon>
        <taxon>Favolaschia</taxon>
    </lineage>
</organism>
<reference evidence="2 4" key="1">
    <citation type="journal article" date="2024" name="J Genomics">
        <title>Draft genome sequencing and assembly of Favolaschia claudopus CIRM-BRFM 2984 isolated from oak limbs.</title>
        <authorList>
            <person name="Navarro D."/>
            <person name="Drula E."/>
            <person name="Chaduli D."/>
            <person name="Cazenave R."/>
            <person name="Ahrendt S."/>
            <person name="Wang J."/>
            <person name="Lipzen A."/>
            <person name="Daum C."/>
            <person name="Barry K."/>
            <person name="Grigoriev I.V."/>
            <person name="Favel A."/>
            <person name="Rosso M.N."/>
            <person name="Martin F."/>
        </authorList>
    </citation>
    <scope>NUCLEOTIDE SEQUENCE [LARGE SCALE GENOMIC DNA]</scope>
    <source>
        <strain evidence="2 4">CIRM-BRFM 2984</strain>
    </source>
</reference>
<keyword evidence="4" id="KW-1185">Reference proteome</keyword>
<comment type="caution">
    <text evidence="2">The sequence shown here is derived from an EMBL/GenBank/DDBJ whole genome shotgun (WGS) entry which is preliminary data.</text>
</comment>
<name>A0AAV9YZF4_9AGAR</name>
<dbReference type="EMBL" id="JAWWNJ010000282">
    <property type="protein sequence ID" value="KAK6966337.1"/>
    <property type="molecule type" value="Genomic_DNA"/>
</dbReference>